<proteinExistence type="inferred from homology"/>
<protein>
    <recommendedName>
        <fullName evidence="7 8">Ribonuclease P protein component</fullName>
        <shortName evidence="7">RNase P protein</shortName>
        <shortName evidence="7">RNaseP protein</shortName>
        <ecNumber evidence="7 8">3.1.26.5</ecNumber>
    </recommendedName>
    <alternativeName>
        <fullName evidence="7">Protein C5</fullName>
    </alternativeName>
</protein>
<evidence type="ECO:0000256" key="1">
    <source>
        <dbReference type="ARBA" id="ARBA00002663"/>
    </source>
</evidence>
<dbReference type="PROSITE" id="PS00648">
    <property type="entry name" value="RIBONUCLEASE_P"/>
    <property type="match status" value="1"/>
</dbReference>
<dbReference type="NCBIfam" id="TIGR00188">
    <property type="entry name" value="rnpA"/>
    <property type="match status" value="1"/>
</dbReference>
<keyword evidence="4 7" id="KW-0255">Endonuclease</keyword>
<dbReference type="GO" id="GO:0030677">
    <property type="term" value="C:ribonuclease P complex"/>
    <property type="evidence" value="ECO:0007669"/>
    <property type="project" value="TreeGrafter"/>
</dbReference>
<evidence type="ECO:0000256" key="6">
    <source>
        <dbReference type="ARBA" id="ARBA00022884"/>
    </source>
</evidence>
<gene>
    <name evidence="7 9" type="primary">rnpA</name>
    <name evidence="9" type="ORF">NBRC110019_19770</name>
</gene>
<dbReference type="GO" id="GO:0004526">
    <property type="term" value="F:ribonuclease P activity"/>
    <property type="evidence" value="ECO:0007669"/>
    <property type="project" value="UniProtKB-UniRule"/>
</dbReference>
<comment type="catalytic activity">
    <reaction evidence="7">
        <text>Endonucleolytic cleavage of RNA, removing 5'-extranucleotides from tRNA precursor.</text>
        <dbReference type="EC" id="3.1.26.5"/>
    </reaction>
</comment>
<evidence type="ECO:0000256" key="7">
    <source>
        <dbReference type="HAMAP-Rule" id="MF_00227"/>
    </source>
</evidence>
<comment type="caution">
    <text evidence="9">The sequence shown here is derived from an EMBL/GenBank/DDBJ whole genome shotgun (WGS) entry which is preliminary data.</text>
</comment>
<dbReference type="EC" id="3.1.26.5" evidence="7 8"/>
<keyword evidence="10" id="KW-1185">Reference proteome</keyword>
<dbReference type="RefSeq" id="WP_281754526.1">
    <property type="nucleotide sequence ID" value="NZ_BRVP01000012.1"/>
</dbReference>
<dbReference type="InterPro" id="IPR020539">
    <property type="entry name" value="RNase_P_CS"/>
</dbReference>
<comment type="similarity">
    <text evidence="7">Belongs to the RnpA family.</text>
</comment>
<dbReference type="PANTHER" id="PTHR33992">
    <property type="entry name" value="RIBONUCLEASE P PROTEIN COMPONENT"/>
    <property type="match status" value="1"/>
</dbReference>
<sequence length="126" mass="15026">MDFSFPKDEKLKSKILIQKLFSEGSAVSKYPIKLVYIEATPTKDVLVQAGFSVPKRFFKKAVDRNRIKRLLREAYRLQKTEQFLRLQKSYVFMFIYTGKELPDFEFIQKKMSDLSEKFIQNELNIR</sequence>
<dbReference type="AlphaFoldDB" id="A0A9W6B6X5"/>
<evidence type="ECO:0000313" key="9">
    <source>
        <dbReference type="EMBL" id="GLB52937.1"/>
    </source>
</evidence>
<keyword evidence="5 7" id="KW-0378">Hydrolase</keyword>
<dbReference type="GO" id="GO:0001682">
    <property type="term" value="P:tRNA 5'-leader removal"/>
    <property type="evidence" value="ECO:0007669"/>
    <property type="project" value="UniProtKB-UniRule"/>
</dbReference>
<keyword evidence="6 7" id="KW-0694">RNA-binding</keyword>
<dbReference type="GO" id="GO:0042781">
    <property type="term" value="F:3'-tRNA processing endoribonuclease activity"/>
    <property type="evidence" value="ECO:0007669"/>
    <property type="project" value="TreeGrafter"/>
</dbReference>
<evidence type="ECO:0000256" key="5">
    <source>
        <dbReference type="ARBA" id="ARBA00022801"/>
    </source>
</evidence>
<comment type="subunit">
    <text evidence="7">Consists of a catalytic RNA component (M1 or rnpB) and a protein subunit.</text>
</comment>
<dbReference type="Pfam" id="PF00825">
    <property type="entry name" value="Ribonuclease_P"/>
    <property type="match status" value="1"/>
</dbReference>
<dbReference type="Gene3D" id="3.30.230.10">
    <property type="match status" value="1"/>
</dbReference>
<dbReference type="PANTHER" id="PTHR33992:SF1">
    <property type="entry name" value="RIBONUCLEASE P PROTEIN COMPONENT"/>
    <property type="match status" value="1"/>
</dbReference>
<dbReference type="InterPro" id="IPR020568">
    <property type="entry name" value="Ribosomal_Su5_D2-typ_SF"/>
</dbReference>
<comment type="function">
    <text evidence="1 7">RNaseP catalyzes the removal of the 5'-leader sequence from pre-tRNA to produce the mature 5'-terminus. It can also cleave other RNA substrates such as 4.5S RNA. The protein component plays an auxiliary but essential role in vivo by binding to the 5'-leader sequence and broadening the substrate specificity of the ribozyme.</text>
</comment>
<organism evidence="9 10">
    <name type="scientific">Neptunitalea chrysea</name>
    <dbReference type="NCBI Taxonomy" id="1647581"/>
    <lineage>
        <taxon>Bacteria</taxon>
        <taxon>Pseudomonadati</taxon>
        <taxon>Bacteroidota</taxon>
        <taxon>Flavobacteriia</taxon>
        <taxon>Flavobacteriales</taxon>
        <taxon>Flavobacteriaceae</taxon>
        <taxon>Neptunitalea</taxon>
    </lineage>
</organism>
<keyword evidence="3 7" id="KW-0540">Nuclease</keyword>
<evidence type="ECO:0000313" key="10">
    <source>
        <dbReference type="Proteomes" id="UP001143545"/>
    </source>
</evidence>
<dbReference type="SUPFAM" id="SSF54211">
    <property type="entry name" value="Ribosomal protein S5 domain 2-like"/>
    <property type="match status" value="1"/>
</dbReference>
<dbReference type="EMBL" id="BRVP01000012">
    <property type="protein sequence ID" value="GLB52937.1"/>
    <property type="molecule type" value="Genomic_DNA"/>
</dbReference>
<keyword evidence="2 7" id="KW-0819">tRNA processing</keyword>
<evidence type="ECO:0000256" key="4">
    <source>
        <dbReference type="ARBA" id="ARBA00022759"/>
    </source>
</evidence>
<accession>A0A9W6B6X5</accession>
<name>A0A9W6B6X5_9FLAO</name>
<evidence type="ECO:0000256" key="3">
    <source>
        <dbReference type="ARBA" id="ARBA00022722"/>
    </source>
</evidence>
<dbReference type="HAMAP" id="MF_00227">
    <property type="entry name" value="RNase_P"/>
    <property type="match status" value="1"/>
</dbReference>
<dbReference type="InterPro" id="IPR000100">
    <property type="entry name" value="RNase_P"/>
</dbReference>
<dbReference type="InterPro" id="IPR014721">
    <property type="entry name" value="Ribsml_uS5_D2-typ_fold_subgr"/>
</dbReference>
<reference evidence="9" key="1">
    <citation type="submission" date="2022-07" db="EMBL/GenBank/DDBJ databases">
        <title>Taxonomy of Novel Oxalotrophic and Methylotrophic Bacteria.</title>
        <authorList>
            <person name="Sahin N."/>
            <person name="Tani A."/>
        </authorList>
    </citation>
    <scope>NUCLEOTIDE SEQUENCE</scope>
    <source>
        <strain evidence="9">AM327</strain>
    </source>
</reference>
<evidence type="ECO:0000256" key="8">
    <source>
        <dbReference type="NCBIfam" id="TIGR00188"/>
    </source>
</evidence>
<dbReference type="Proteomes" id="UP001143545">
    <property type="component" value="Unassembled WGS sequence"/>
</dbReference>
<evidence type="ECO:0000256" key="2">
    <source>
        <dbReference type="ARBA" id="ARBA00022694"/>
    </source>
</evidence>
<dbReference type="GO" id="GO:0000049">
    <property type="term" value="F:tRNA binding"/>
    <property type="evidence" value="ECO:0007669"/>
    <property type="project" value="UniProtKB-UniRule"/>
</dbReference>